<reference evidence="1" key="1">
    <citation type="submission" date="2013-11" db="EMBL/GenBank/DDBJ databases">
        <authorList>
            <person name="Aslett M."/>
        </authorList>
    </citation>
    <scope>NUCLEOTIDE SEQUENCE [LARGE SCALE GENOMIC DNA]</scope>
    <source>
        <strain evidence="1">Edinburgh</strain>
    </source>
</reference>
<keyword evidence="1" id="KW-1185">Reference proteome</keyword>
<sequence length="71" mass="8062">MTSVHGLHCESATEIVTAALEKGTEEDWFCQSAESPIVCFRFHRNIRFNSDVCSNIMQANPSWSMPLKQFP</sequence>
<name>A0A5S6R083_TRIMR</name>
<organism evidence="1 3">
    <name type="scientific">Trichuris muris</name>
    <name type="common">Mouse whipworm</name>
    <dbReference type="NCBI Taxonomy" id="70415"/>
    <lineage>
        <taxon>Eukaryota</taxon>
        <taxon>Metazoa</taxon>
        <taxon>Ecdysozoa</taxon>
        <taxon>Nematoda</taxon>
        <taxon>Enoplea</taxon>
        <taxon>Dorylaimia</taxon>
        <taxon>Trichinellida</taxon>
        <taxon>Trichuridae</taxon>
        <taxon>Trichuris</taxon>
    </lineage>
</organism>
<protein>
    <submittedName>
        <fullName evidence="2 3">Uncharacterized protein</fullName>
    </submittedName>
</protein>
<dbReference type="WBParaSite" id="TMUE_3000012719.1">
    <property type="protein sequence ID" value="TMUE_3000012719.1"/>
    <property type="gene ID" value="WBGene00301671"/>
</dbReference>
<proteinExistence type="predicted"/>
<dbReference type="WBParaSite" id="TMUE_0000000437.1">
    <property type="protein sequence ID" value="TMUE_0000000437.1"/>
    <property type="gene ID" value="WBGene00296377"/>
</dbReference>
<dbReference type="AlphaFoldDB" id="A0A5S6R083"/>
<reference evidence="1" key="2">
    <citation type="submission" date="2014-03" db="EMBL/GenBank/DDBJ databases">
        <title>The whipworm genome and dual-species transcriptomics of an intimate host-pathogen interaction.</title>
        <authorList>
            <person name="Foth B.J."/>
            <person name="Tsai I.J."/>
            <person name="Reid A.J."/>
            <person name="Bancroft A.J."/>
            <person name="Nichol S."/>
            <person name="Tracey A."/>
            <person name="Holroyd N."/>
            <person name="Cotton J.A."/>
            <person name="Stanley E.J."/>
            <person name="Zarowiecki M."/>
            <person name="Liu J.Z."/>
            <person name="Huckvale T."/>
            <person name="Cooper P.J."/>
            <person name="Grencis R.K."/>
            <person name="Berriman M."/>
        </authorList>
    </citation>
    <scope>NUCLEOTIDE SEQUENCE [LARGE SCALE GENOMIC DNA]</scope>
    <source>
        <strain evidence="1">Edinburgh</strain>
    </source>
</reference>
<dbReference type="Proteomes" id="UP000046395">
    <property type="component" value="Unassembled WGS sequence"/>
</dbReference>
<evidence type="ECO:0000313" key="2">
    <source>
        <dbReference type="WBParaSite" id="TMUE_0000000437.1"/>
    </source>
</evidence>
<evidence type="ECO:0000313" key="1">
    <source>
        <dbReference type="Proteomes" id="UP000046395"/>
    </source>
</evidence>
<evidence type="ECO:0000313" key="3">
    <source>
        <dbReference type="WBParaSite" id="TMUE_3000012719.1"/>
    </source>
</evidence>
<accession>A0A5S6R083</accession>
<reference evidence="2 3" key="3">
    <citation type="submission" date="2019-12" db="UniProtKB">
        <authorList>
            <consortium name="WormBaseParasite"/>
        </authorList>
    </citation>
    <scope>IDENTIFICATION</scope>
</reference>